<dbReference type="PROSITE" id="PS51384">
    <property type="entry name" value="FAD_FR"/>
    <property type="match status" value="1"/>
</dbReference>
<keyword evidence="6" id="KW-0411">Iron-sulfur</keyword>
<dbReference type="InterPro" id="IPR036010">
    <property type="entry name" value="2Fe-2S_ferredoxin-like_sf"/>
</dbReference>
<dbReference type="PANTHER" id="PTHR47354">
    <property type="entry name" value="NADH OXIDOREDUCTASE HCR"/>
    <property type="match status" value="1"/>
</dbReference>
<dbReference type="PANTHER" id="PTHR47354:SF1">
    <property type="entry name" value="CARNITINE MONOOXYGENASE REDUCTASE SUBUNIT"/>
    <property type="match status" value="1"/>
</dbReference>
<dbReference type="PROSITE" id="PS00197">
    <property type="entry name" value="2FE2S_FER_1"/>
    <property type="match status" value="1"/>
</dbReference>
<dbReference type="SUPFAM" id="SSF52343">
    <property type="entry name" value="Ferredoxin reductase-like, C-terminal NADP-linked domain"/>
    <property type="match status" value="1"/>
</dbReference>
<name>A0ABW6ZI41_9HYPH</name>
<dbReference type="Pfam" id="PF00111">
    <property type="entry name" value="Fer2"/>
    <property type="match status" value="1"/>
</dbReference>
<dbReference type="InterPro" id="IPR050415">
    <property type="entry name" value="MRET"/>
</dbReference>
<dbReference type="PROSITE" id="PS51085">
    <property type="entry name" value="2FE2S_FER_2"/>
    <property type="match status" value="1"/>
</dbReference>
<keyword evidence="3" id="KW-0479">Metal-binding</keyword>
<dbReference type="Gene3D" id="3.40.50.80">
    <property type="entry name" value="Nucleotide-binding domain of ferredoxin-NADP reductase (FNR) module"/>
    <property type="match status" value="1"/>
</dbReference>
<keyword evidence="2" id="KW-0001">2Fe-2S</keyword>
<gene>
    <name evidence="9" type="ORF">V5F30_12190</name>
</gene>
<dbReference type="CDD" id="cd06185">
    <property type="entry name" value="PDR_like"/>
    <property type="match status" value="1"/>
</dbReference>
<dbReference type="InterPro" id="IPR017938">
    <property type="entry name" value="Riboflavin_synthase-like_b-brl"/>
</dbReference>
<keyword evidence="5" id="KW-0408">Iron</keyword>
<dbReference type="InterPro" id="IPR012675">
    <property type="entry name" value="Beta-grasp_dom_sf"/>
</dbReference>
<organism evidence="9 10">
    <name type="scientific">Xanthobacter aminoxidans</name>
    <dbReference type="NCBI Taxonomy" id="186280"/>
    <lineage>
        <taxon>Bacteria</taxon>
        <taxon>Pseudomonadati</taxon>
        <taxon>Pseudomonadota</taxon>
        <taxon>Alphaproteobacteria</taxon>
        <taxon>Hyphomicrobiales</taxon>
        <taxon>Xanthobacteraceae</taxon>
        <taxon>Xanthobacter</taxon>
    </lineage>
</organism>
<dbReference type="InterPro" id="IPR039261">
    <property type="entry name" value="FNR_nucleotide-bd"/>
</dbReference>
<keyword evidence="10" id="KW-1185">Reference proteome</keyword>
<dbReference type="RefSeq" id="WP_197022981.1">
    <property type="nucleotide sequence ID" value="NZ_JBAFUR010000003.1"/>
</dbReference>
<comment type="caution">
    <text evidence="9">The sequence shown here is derived from an EMBL/GenBank/DDBJ whole genome shotgun (WGS) entry which is preliminary data.</text>
</comment>
<evidence type="ECO:0000313" key="9">
    <source>
        <dbReference type="EMBL" id="MFG1252962.1"/>
    </source>
</evidence>
<keyword evidence="1" id="KW-0285">Flavoprotein</keyword>
<evidence type="ECO:0000256" key="1">
    <source>
        <dbReference type="ARBA" id="ARBA00022630"/>
    </source>
</evidence>
<evidence type="ECO:0000256" key="2">
    <source>
        <dbReference type="ARBA" id="ARBA00022714"/>
    </source>
</evidence>
<dbReference type="InterPro" id="IPR017927">
    <property type="entry name" value="FAD-bd_FR_type"/>
</dbReference>
<dbReference type="Proteomes" id="UP001604043">
    <property type="component" value="Unassembled WGS sequence"/>
</dbReference>
<proteinExistence type="predicted"/>
<dbReference type="InterPro" id="IPR006058">
    <property type="entry name" value="2Fe2S_fd_BS"/>
</dbReference>
<protein>
    <submittedName>
        <fullName evidence="9">PDR/VanB family oxidoreductase</fullName>
        <ecNumber evidence="9">1.-.-.-</ecNumber>
    </submittedName>
</protein>
<dbReference type="EC" id="1.-.-.-" evidence="9"/>
<dbReference type="Gene3D" id="3.10.20.30">
    <property type="match status" value="1"/>
</dbReference>
<evidence type="ECO:0000256" key="6">
    <source>
        <dbReference type="ARBA" id="ARBA00023014"/>
    </source>
</evidence>
<dbReference type="SUPFAM" id="SSF54292">
    <property type="entry name" value="2Fe-2S ferredoxin-like"/>
    <property type="match status" value="1"/>
</dbReference>
<dbReference type="GO" id="GO:0016491">
    <property type="term" value="F:oxidoreductase activity"/>
    <property type="evidence" value="ECO:0007669"/>
    <property type="project" value="UniProtKB-KW"/>
</dbReference>
<dbReference type="CDD" id="cd00207">
    <property type="entry name" value="fer2"/>
    <property type="match status" value="1"/>
</dbReference>
<evidence type="ECO:0000256" key="4">
    <source>
        <dbReference type="ARBA" id="ARBA00023002"/>
    </source>
</evidence>
<evidence type="ECO:0000313" key="10">
    <source>
        <dbReference type="Proteomes" id="UP001604043"/>
    </source>
</evidence>
<accession>A0ABW6ZI41</accession>
<dbReference type="EMBL" id="JBAFUR010000003">
    <property type="protein sequence ID" value="MFG1252962.1"/>
    <property type="molecule type" value="Genomic_DNA"/>
</dbReference>
<feature type="domain" description="2Fe-2S ferredoxin-type" evidence="7">
    <location>
        <begin position="236"/>
        <end position="322"/>
    </location>
</feature>
<reference evidence="9 10" key="1">
    <citation type="submission" date="2024-02" db="EMBL/GenBank/DDBJ databases">
        <title>Expansion and revision of Xanthobacter and proposal of Roseixanthobacter gen. nov.</title>
        <authorList>
            <person name="Soltysiak M.P.M."/>
            <person name="Jalihal A."/>
            <person name="Ory A."/>
            <person name="Chrisophersen C."/>
            <person name="Lee A.D."/>
            <person name="Boulton J."/>
            <person name="Springer M."/>
        </authorList>
    </citation>
    <scope>NUCLEOTIDE SEQUENCE [LARGE SCALE GENOMIC DNA]</scope>
    <source>
        <strain evidence="9 10">CB5</strain>
    </source>
</reference>
<sequence>MKTVGRGKTIGHILARRALNSAVVELEIDVDDAGFLAPYEAGAHIDIHIPEVGVRQYSLVRPYSPGEPYVVAVQAALDGRGGSSWVHQHLHVGATVEIGGPRNHFPLRPAERTLLIAGGIGLTPLICMADTCEREGRSYDLIVCSRREENVVYFEELLAPRRHGQVKFVLDDGDPSRGLDVASLLRAQPAGTRVYCCGPAGLMTAVSRVGTEIGGLSLHFEAFGAAPLAASEAQDAPFSVSCAQSGVTLEIPPGDTILDGLLVAGLDVDHSCREGYCGTCLTRWLSGEPIHRDTCLGEVERSRYVAVCTARAEAGSVLVLDI</sequence>
<evidence type="ECO:0000259" key="8">
    <source>
        <dbReference type="PROSITE" id="PS51384"/>
    </source>
</evidence>
<evidence type="ECO:0000256" key="3">
    <source>
        <dbReference type="ARBA" id="ARBA00022723"/>
    </source>
</evidence>
<dbReference type="InterPro" id="IPR001041">
    <property type="entry name" value="2Fe-2S_ferredoxin-type"/>
</dbReference>
<evidence type="ECO:0000259" key="7">
    <source>
        <dbReference type="PROSITE" id="PS51085"/>
    </source>
</evidence>
<evidence type="ECO:0000256" key="5">
    <source>
        <dbReference type="ARBA" id="ARBA00023004"/>
    </source>
</evidence>
<dbReference type="Gene3D" id="2.40.30.10">
    <property type="entry name" value="Translation factors"/>
    <property type="match status" value="1"/>
</dbReference>
<keyword evidence="4 9" id="KW-0560">Oxidoreductase</keyword>
<dbReference type="SUPFAM" id="SSF63380">
    <property type="entry name" value="Riboflavin synthase domain-like"/>
    <property type="match status" value="1"/>
</dbReference>
<dbReference type="PRINTS" id="PR00409">
    <property type="entry name" value="PHDIOXRDTASE"/>
</dbReference>
<feature type="domain" description="FAD-binding FR-type" evidence="8">
    <location>
        <begin position="6"/>
        <end position="108"/>
    </location>
</feature>